<dbReference type="EMBL" id="AZAC01000056">
    <property type="protein sequence ID" value="KIX11496.1"/>
    <property type="molecule type" value="Genomic_DNA"/>
</dbReference>
<dbReference type="Pfam" id="PF08241">
    <property type="entry name" value="Methyltransf_11"/>
    <property type="match status" value="1"/>
</dbReference>
<keyword evidence="3" id="KW-1185">Reference proteome</keyword>
<name>A0A0D2J748_9BACT</name>
<accession>A0A0D2J748</accession>
<comment type="caution">
    <text evidence="2">The sequence shown here is derived from an EMBL/GenBank/DDBJ whole genome shotgun (WGS) entry which is preliminary data.</text>
</comment>
<evidence type="ECO:0000313" key="2">
    <source>
        <dbReference type="EMBL" id="KIX11496.1"/>
    </source>
</evidence>
<dbReference type="InterPro" id="IPR013216">
    <property type="entry name" value="Methyltransf_11"/>
</dbReference>
<evidence type="ECO:0000313" key="3">
    <source>
        <dbReference type="Proteomes" id="UP000032233"/>
    </source>
</evidence>
<evidence type="ECO:0000259" key="1">
    <source>
        <dbReference type="Pfam" id="PF08241"/>
    </source>
</evidence>
<organism evidence="2 3">
    <name type="scientific">Dethiosulfatarculus sandiegensis</name>
    <dbReference type="NCBI Taxonomy" id="1429043"/>
    <lineage>
        <taxon>Bacteria</taxon>
        <taxon>Pseudomonadati</taxon>
        <taxon>Thermodesulfobacteriota</taxon>
        <taxon>Desulfarculia</taxon>
        <taxon>Desulfarculales</taxon>
        <taxon>Desulfarculaceae</taxon>
        <taxon>Dethiosulfatarculus</taxon>
    </lineage>
</organism>
<sequence length="318" mass="35983">MGPSWLRLDLPHETVQKNNLIYDYLEDASLEDSAFSRCGHDSTFSSYVTRENIENRVQDFVSRFGLDDKDKLSSLLSGVKVMADLGSGPGIYVQWLARLFPDKEVISLDSSGMLPAFDLHFGRLDNVTLILADLDQALPFFDGSLDLVIMDYVLSHVNRPDEVLARVAEKIPAHGVLAVSFSLEQSCIRTLSDNYLRSVYAKDQEKADLLAGEMTLLAKELDELGLTVALKNDYPNLGIGSGELSLQRFIYHYFLKCFWNGDQAYSLKRNRNNFTYPWRLFKPEEALSMVEEHFNIHYLHQDRSTLSILAGRKALGEG</sequence>
<feature type="domain" description="Methyltransferase type 11" evidence="1">
    <location>
        <begin position="84"/>
        <end position="177"/>
    </location>
</feature>
<dbReference type="Proteomes" id="UP000032233">
    <property type="component" value="Unassembled WGS sequence"/>
</dbReference>
<protein>
    <recommendedName>
        <fullName evidence="1">Methyltransferase type 11 domain-containing protein</fullName>
    </recommendedName>
</protein>
<dbReference type="InParanoid" id="A0A0D2J748"/>
<dbReference type="STRING" id="1429043.X474_23485"/>
<dbReference type="GO" id="GO:0008757">
    <property type="term" value="F:S-adenosylmethionine-dependent methyltransferase activity"/>
    <property type="evidence" value="ECO:0007669"/>
    <property type="project" value="InterPro"/>
</dbReference>
<dbReference type="SUPFAM" id="SSF53335">
    <property type="entry name" value="S-adenosyl-L-methionine-dependent methyltransferases"/>
    <property type="match status" value="1"/>
</dbReference>
<dbReference type="Gene3D" id="3.40.50.150">
    <property type="entry name" value="Vaccinia Virus protein VP39"/>
    <property type="match status" value="1"/>
</dbReference>
<reference evidence="2 3" key="1">
    <citation type="submission" date="2013-11" db="EMBL/GenBank/DDBJ databases">
        <title>Metagenomic analysis of a methanogenic consortium involved in long chain n-alkane degradation.</title>
        <authorList>
            <person name="Davidova I.A."/>
            <person name="Callaghan A.V."/>
            <person name="Wawrik B."/>
            <person name="Pruitt S."/>
            <person name="Marks C."/>
            <person name="Duncan K.E."/>
            <person name="Suflita J.M."/>
        </authorList>
    </citation>
    <scope>NUCLEOTIDE SEQUENCE [LARGE SCALE GENOMIC DNA]</scope>
    <source>
        <strain evidence="2 3">SPR</strain>
    </source>
</reference>
<dbReference type="CDD" id="cd02440">
    <property type="entry name" value="AdoMet_MTases"/>
    <property type="match status" value="1"/>
</dbReference>
<dbReference type="AlphaFoldDB" id="A0A0D2J748"/>
<dbReference type="InterPro" id="IPR029063">
    <property type="entry name" value="SAM-dependent_MTases_sf"/>
</dbReference>
<proteinExistence type="predicted"/>
<gene>
    <name evidence="2" type="ORF">X474_23485</name>
</gene>